<dbReference type="EMBL" id="KE356560">
    <property type="protein sequence ID" value="ERG90134.1"/>
    <property type="molecule type" value="Genomic_DNA"/>
</dbReference>
<dbReference type="HOGENOM" id="CLU_103619_0_0_2"/>
<dbReference type="InterPro" id="IPR016799">
    <property type="entry name" value="UCP022062"/>
</dbReference>
<dbReference type="PIRSF" id="PIRSF022062">
    <property type="entry name" value="UCP022062"/>
    <property type="match status" value="1"/>
</dbReference>
<dbReference type="STRING" id="1238424.J07HQW1_00148"/>
<dbReference type="InterPro" id="IPR013926">
    <property type="entry name" value="CGI121/TPRKB"/>
</dbReference>
<protein>
    <recommendedName>
        <fullName evidence="4">KEOPS complex subunit Cgi121</fullName>
    </recommendedName>
</protein>
<evidence type="ECO:0008006" key="4">
    <source>
        <dbReference type="Google" id="ProtNLM"/>
    </source>
</evidence>
<proteinExistence type="inferred from homology"/>
<name>U1MKL3_9EURY</name>
<gene>
    <name evidence="2" type="ORF">J07HQW1_00148</name>
</gene>
<reference evidence="2 3" key="1">
    <citation type="journal article" date="2013" name="PLoS ONE">
        <title>Assembly-driven community genomics of a hypersaline microbial ecosystem.</title>
        <authorList>
            <person name="Podell S."/>
            <person name="Ugalde J.A."/>
            <person name="Narasingarao P."/>
            <person name="Banfield J.F."/>
            <person name="Heidelberg K.B."/>
            <person name="Allen E.E."/>
        </authorList>
    </citation>
    <scope>NUCLEOTIDE SEQUENCE [LARGE SCALE GENOMIC DNA]</scope>
    <source>
        <strain evidence="3">J07HQW1</strain>
    </source>
</reference>
<dbReference type="InterPro" id="IPR036504">
    <property type="entry name" value="CGI121/TPRKB_sf"/>
</dbReference>
<sequence length="165" mass="18328">MKFVCGEVTIEDVDEFVSGVDEIENTTDATVQIFDARYIVSQKHIERAIECADRARRRNNNIARERSIEILLYAAGRRQITEALEMGVSAGFNRIAVVVDGGDEQKAKASVEANMLDTPADEILGSYDPDLVQSYFDISTDEIEIVSGEIESLVLERVALLAVER</sequence>
<evidence type="ECO:0000313" key="2">
    <source>
        <dbReference type="EMBL" id="ERG90134.1"/>
    </source>
</evidence>
<accession>U1MKL3</accession>
<evidence type="ECO:0000313" key="3">
    <source>
        <dbReference type="Proteomes" id="UP000030649"/>
    </source>
</evidence>
<dbReference type="NCBIfam" id="NF011465">
    <property type="entry name" value="PRK14886.1-1"/>
    <property type="match status" value="1"/>
</dbReference>
<dbReference type="Pfam" id="PF08617">
    <property type="entry name" value="CGI-121"/>
    <property type="match status" value="1"/>
</dbReference>
<dbReference type="Proteomes" id="UP000030649">
    <property type="component" value="Unassembled WGS sequence"/>
</dbReference>
<comment type="similarity">
    <text evidence="1">Belongs to the CGI121/TPRKB family.</text>
</comment>
<organism evidence="2 3">
    <name type="scientific">Haloquadratum walsbyi J07HQW1</name>
    <dbReference type="NCBI Taxonomy" id="1238424"/>
    <lineage>
        <taxon>Archaea</taxon>
        <taxon>Methanobacteriati</taxon>
        <taxon>Methanobacteriota</taxon>
        <taxon>Stenosarchaea group</taxon>
        <taxon>Halobacteria</taxon>
        <taxon>Halobacteriales</taxon>
        <taxon>Haloferacaceae</taxon>
        <taxon>Haloquadratum</taxon>
    </lineage>
</organism>
<dbReference type="Gene3D" id="3.30.2380.10">
    <property type="entry name" value="CGI121/TPRKB"/>
    <property type="match status" value="1"/>
</dbReference>
<evidence type="ECO:0000256" key="1">
    <source>
        <dbReference type="ARBA" id="ARBA00005546"/>
    </source>
</evidence>
<dbReference type="SUPFAM" id="SSF143870">
    <property type="entry name" value="PF0523-like"/>
    <property type="match status" value="1"/>
</dbReference>
<dbReference type="AlphaFoldDB" id="U1MKL3"/>